<keyword evidence="2" id="KW-1185">Reference proteome</keyword>
<organism evidence="1 2">
    <name type="scientific">Vitrella brassicaformis (strain CCMP3155)</name>
    <dbReference type="NCBI Taxonomy" id="1169540"/>
    <lineage>
        <taxon>Eukaryota</taxon>
        <taxon>Sar</taxon>
        <taxon>Alveolata</taxon>
        <taxon>Colpodellida</taxon>
        <taxon>Vitrellaceae</taxon>
        <taxon>Vitrella</taxon>
    </lineage>
</organism>
<reference evidence="1 2" key="1">
    <citation type="submission" date="2014-11" db="EMBL/GenBank/DDBJ databases">
        <authorList>
            <person name="Zhu J."/>
            <person name="Qi W."/>
            <person name="Song R."/>
        </authorList>
    </citation>
    <scope>NUCLEOTIDE SEQUENCE [LARGE SCALE GENOMIC DNA]</scope>
</reference>
<gene>
    <name evidence="1" type="ORF">Vbra_15191</name>
</gene>
<accession>A0A0G4FFV8</accession>
<dbReference type="InParanoid" id="A0A0G4FFV8"/>
<dbReference type="AlphaFoldDB" id="A0A0G4FFV8"/>
<protein>
    <recommendedName>
        <fullName evidence="3">PARP catalytic domain-containing protein</fullName>
    </recommendedName>
</protein>
<dbReference type="PhylomeDB" id="A0A0G4FFV8"/>
<sequence length="120" mass="12635">MPNPSSRQSTDEACFRCKGDAPAGCGSCRGTGKTAHHIVYHGTNTEASKNIDLDGFSLSLSGMFGQAFYVTADRSKSVAFARRKVKLEGGQGVVYTLLVDVGNMKQHNASGPRGVPVTLG</sequence>
<proteinExistence type="predicted"/>
<evidence type="ECO:0000313" key="2">
    <source>
        <dbReference type="Proteomes" id="UP000041254"/>
    </source>
</evidence>
<dbReference type="Proteomes" id="UP000041254">
    <property type="component" value="Unassembled WGS sequence"/>
</dbReference>
<dbReference type="Gene3D" id="3.90.228.10">
    <property type="match status" value="1"/>
</dbReference>
<dbReference type="SUPFAM" id="SSF56399">
    <property type="entry name" value="ADP-ribosylation"/>
    <property type="match status" value="1"/>
</dbReference>
<dbReference type="EMBL" id="CDMY01000424">
    <property type="protein sequence ID" value="CEM11739.1"/>
    <property type="molecule type" value="Genomic_DNA"/>
</dbReference>
<dbReference type="VEuPathDB" id="CryptoDB:Vbra_15191"/>
<evidence type="ECO:0000313" key="1">
    <source>
        <dbReference type="EMBL" id="CEM11739.1"/>
    </source>
</evidence>
<evidence type="ECO:0008006" key="3">
    <source>
        <dbReference type="Google" id="ProtNLM"/>
    </source>
</evidence>
<name>A0A0G4FFV8_VITBC</name>